<dbReference type="Proteomes" id="UP001271249">
    <property type="component" value="Unassembled WGS sequence"/>
</dbReference>
<comment type="caution">
    <text evidence="1">The sequence shown here is derived from an EMBL/GenBank/DDBJ whole genome shotgun (WGS) entry which is preliminary data.</text>
</comment>
<accession>A0ABU4YZ45</accession>
<reference evidence="1 2" key="1">
    <citation type="submission" date="2023-08" db="EMBL/GenBank/DDBJ databases">
        <title>Implementing the SeqCode for naming new Mesorhizobium species isolated from Vachellia karroo root nodules.</title>
        <authorList>
            <person name="Van Lill M."/>
        </authorList>
    </citation>
    <scope>NUCLEOTIDE SEQUENCE [LARGE SCALE GENOMIC DNA]</scope>
    <source>
        <strain evidence="1 2">VK22B</strain>
    </source>
</reference>
<evidence type="ECO:0000313" key="1">
    <source>
        <dbReference type="EMBL" id="MDX8492242.1"/>
    </source>
</evidence>
<protein>
    <submittedName>
        <fullName evidence="1">Uncharacterized protein</fullName>
    </submittedName>
</protein>
<gene>
    <name evidence="1" type="ORF">RFN29_11680</name>
</gene>
<keyword evidence="2" id="KW-1185">Reference proteome</keyword>
<sequence>MDYLTLELGRARQRLNRAELVLERANKMLEENCGVGINLALCSRIRSAQQRVAEARARLAKIDPASTDAEPTD</sequence>
<proteinExistence type="predicted"/>
<dbReference type="RefSeq" id="WP_320226242.1">
    <property type="nucleotide sequence ID" value="NZ_JAVIJB010000012.1"/>
</dbReference>
<dbReference type="EMBL" id="JAVIJC010000010">
    <property type="protein sequence ID" value="MDX8492242.1"/>
    <property type="molecule type" value="Genomic_DNA"/>
</dbReference>
<organism evidence="1 2">
    <name type="scientific">Mesorhizobium captivum</name>
    <dbReference type="NCBI Taxonomy" id="3072319"/>
    <lineage>
        <taxon>Bacteria</taxon>
        <taxon>Pseudomonadati</taxon>
        <taxon>Pseudomonadota</taxon>
        <taxon>Alphaproteobacteria</taxon>
        <taxon>Hyphomicrobiales</taxon>
        <taxon>Phyllobacteriaceae</taxon>
        <taxon>Mesorhizobium</taxon>
    </lineage>
</organism>
<name>A0ABU4YZ45_9HYPH</name>
<evidence type="ECO:0000313" key="2">
    <source>
        <dbReference type="Proteomes" id="UP001271249"/>
    </source>
</evidence>